<reference evidence="1" key="1">
    <citation type="journal article" date="2015" name="Nature">
        <title>Complex archaea that bridge the gap between prokaryotes and eukaryotes.</title>
        <authorList>
            <person name="Spang A."/>
            <person name="Saw J.H."/>
            <person name="Jorgensen S.L."/>
            <person name="Zaremba-Niedzwiedzka K."/>
            <person name="Martijn J."/>
            <person name="Lind A.E."/>
            <person name="van Eijk R."/>
            <person name="Schleper C."/>
            <person name="Guy L."/>
            <person name="Ettema T.J."/>
        </authorList>
    </citation>
    <scope>NUCLEOTIDE SEQUENCE</scope>
</reference>
<comment type="caution">
    <text evidence="1">The sequence shown here is derived from an EMBL/GenBank/DDBJ whole genome shotgun (WGS) entry which is preliminary data.</text>
</comment>
<dbReference type="AlphaFoldDB" id="A0A0F9H0Z4"/>
<accession>A0A0F9H0Z4</accession>
<sequence length="118" mass="12982">MARVYRATAMTNPPIVTMTDYEPVEPWTPKVGDRVRHRPSSECTCRVCGGPCHGSAKAGTEGTIHKVLGAGFSHTVWNLPCGHHFSEVAHRFGVEWDDQIGKELCYSTAIELTLLEGE</sequence>
<evidence type="ECO:0000313" key="1">
    <source>
        <dbReference type="EMBL" id="KKL75270.1"/>
    </source>
</evidence>
<protein>
    <submittedName>
        <fullName evidence="1">Uncharacterized protein</fullName>
    </submittedName>
</protein>
<dbReference type="EMBL" id="LAZR01024400">
    <property type="protein sequence ID" value="KKL75270.1"/>
    <property type="molecule type" value="Genomic_DNA"/>
</dbReference>
<name>A0A0F9H0Z4_9ZZZZ</name>
<organism evidence="1">
    <name type="scientific">marine sediment metagenome</name>
    <dbReference type="NCBI Taxonomy" id="412755"/>
    <lineage>
        <taxon>unclassified sequences</taxon>
        <taxon>metagenomes</taxon>
        <taxon>ecological metagenomes</taxon>
    </lineage>
</organism>
<gene>
    <name evidence="1" type="ORF">LCGC14_2056580</name>
</gene>
<proteinExistence type="predicted"/>